<organism evidence="4">
    <name type="scientific">Alvinella pompejana epibiont 7G3</name>
    <dbReference type="NCBI Taxonomy" id="244800"/>
    <lineage>
        <taxon>Bacteria</taxon>
        <taxon>Pseudomonadati</taxon>
        <taxon>Campylobacterota</taxon>
        <taxon>Epsilonproteobacteria</taxon>
        <taxon>Campylobacterales</taxon>
        <taxon>Campylobacteraceae</taxon>
    </lineage>
</organism>
<keyword evidence="4" id="KW-0346">Stress response</keyword>
<name>Q6W3L1_9BACT</name>
<accession>Q6W3L1</accession>
<evidence type="ECO:0000259" key="3">
    <source>
        <dbReference type="PROSITE" id="PS01031"/>
    </source>
</evidence>
<dbReference type="PANTHER" id="PTHR11527">
    <property type="entry name" value="HEAT-SHOCK PROTEIN 20 FAMILY MEMBER"/>
    <property type="match status" value="1"/>
</dbReference>
<dbReference type="InterPro" id="IPR008978">
    <property type="entry name" value="HSP20-like_chaperone"/>
</dbReference>
<evidence type="ECO:0000256" key="1">
    <source>
        <dbReference type="PROSITE-ProRule" id="PRU00285"/>
    </source>
</evidence>
<dbReference type="CDD" id="cd06464">
    <property type="entry name" value="ACD_sHsps-like"/>
    <property type="match status" value="1"/>
</dbReference>
<dbReference type="InterPro" id="IPR002068">
    <property type="entry name" value="A-crystallin/Hsp20_dom"/>
</dbReference>
<evidence type="ECO:0000313" key="4">
    <source>
        <dbReference type="EMBL" id="AAQ75170.1"/>
    </source>
</evidence>
<feature type="domain" description="SHSP" evidence="3">
    <location>
        <begin position="34"/>
        <end position="145"/>
    </location>
</feature>
<dbReference type="Gene3D" id="2.60.40.790">
    <property type="match status" value="1"/>
</dbReference>
<sequence length="145" mass="16810">MLVKRYEPFNEIRRSFDLVNQIINSVDKNVESDNALVDFIPNINTREDSNAYYIEVELAGVKKEDVDIKIDENILSISGEKRFKDNLKAEDYYKIESKYGTFARSFTLPERVDVSKIEAKSEDGIIEIKIPKLTIEKESKKITIK</sequence>
<dbReference type="InterPro" id="IPR031107">
    <property type="entry name" value="Small_HSP"/>
</dbReference>
<protein>
    <submittedName>
        <fullName evidence="4">Heat shock protein class I</fullName>
    </submittedName>
</protein>
<comment type="similarity">
    <text evidence="1 2">Belongs to the small heat shock protein (HSP20) family.</text>
</comment>
<evidence type="ECO:0000256" key="2">
    <source>
        <dbReference type="RuleBase" id="RU003616"/>
    </source>
</evidence>
<gene>
    <name evidence="4" type="primary">hsp</name>
</gene>
<reference evidence="4" key="1">
    <citation type="journal article" date="2003" name="Appl. Environ. Microbiol.">
        <title>Evidence of chemolithoautotrophy in the bacterial community associated with Alvinella pompejana, a hydrothermal vent polychaete.</title>
        <authorList>
            <person name="Campbell B.J."/>
            <person name="Stein J.L."/>
            <person name="Cary S.C."/>
        </authorList>
    </citation>
    <scope>NUCLEOTIDE SEQUENCE</scope>
</reference>
<dbReference type="SUPFAM" id="SSF49764">
    <property type="entry name" value="HSP20-like chaperones"/>
    <property type="match status" value="1"/>
</dbReference>
<proteinExistence type="inferred from homology"/>
<dbReference type="EMBL" id="AY312991">
    <property type="protein sequence ID" value="AAQ75170.1"/>
    <property type="molecule type" value="Genomic_DNA"/>
</dbReference>
<dbReference type="Pfam" id="PF00011">
    <property type="entry name" value="HSP20"/>
    <property type="match status" value="1"/>
</dbReference>
<dbReference type="AlphaFoldDB" id="Q6W3L1"/>
<dbReference type="PROSITE" id="PS01031">
    <property type="entry name" value="SHSP"/>
    <property type="match status" value="1"/>
</dbReference>